<reference evidence="1" key="1">
    <citation type="submission" date="2020-08" db="EMBL/GenBank/DDBJ databases">
        <title>Multicomponent nature underlies the extraordinary mechanical properties of spider dragline silk.</title>
        <authorList>
            <person name="Kono N."/>
            <person name="Nakamura H."/>
            <person name="Mori M."/>
            <person name="Yoshida Y."/>
            <person name="Ohtoshi R."/>
            <person name="Malay A.D."/>
            <person name="Moran D.A.P."/>
            <person name="Tomita M."/>
            <person name="Numata K."/>
            <person name="Arakawa K."/>
        </authorList>
    </citation>
    <scope>NUCLEOTIDE SEQUENCE</scope>
</reference>
<feature type="non-terminal residue" evidence="1">
    <location>
        <position position="21"/>
    </location>
</feature>
<protein>
    <submittedName>
        <fullName evidence="1">Uncharacterized protein</fullName>
    </submittedName>
</protein>
<dbReference type="Proteomes" id="UP000886998">
    <property type="component" value="Unassembled WGS sequence"/>
</dbReference>
<comment type="caution">
    <text evidence="1">The sequence shown here is derived from an EMBL/GenBank/DDBJ whole genome shotgun (WGS) entry which is preliminary data.</text>
</comment>
<accession>A0A8X6XEE2</accession>
<keyword evidence="2" id="KW-1185">Reference proteome</keyword>
<evidence type="ECO:0000313" key="2">
    <source>
        <dbReference type="Proteomes" id="UP000886998"/>
    </source>
</evidence>
<organism evidence="1 2">
    <name type="scientific">Trichonephila inaurata madagascariensis</name>
    <dbReference type="NCBI Taxonomy" id="2747483"/>
    <lineage>
        <taxon>Eukaryota</taxon>
        <taxon>Metazoa</taxon>
        <taxon>Ecdysozoa</taxon>
        <taxon>Arthropoda</taxon>
        <taxon>Chelicerata</taxon>
        <taxon>Arachnida</taxon>
        <taxon>Araneae</taxon>
        <taxon>Araneomorphae</taxon>
        <taxon>Entelegynae</taxon>
        <taxon>Araneoidea</taxon>
        <taxon>Nephilidae</taxon>
        <taxon>Trichonephila</taxon>
        <taxon>Trichonephila inaurata</taxon>
    </lineage>
</organism>
<dbReference type="EMBL" id="BMAV01008269">
    <property type="protein sequence ID" value="GFY51714.1"/>
    <property type="molecule type" value="Genomic_DNA"/>
</dbReference>
<proteinExistence type="predicted"/>
<name>A0A8X6XEE2_9ARAC</name>
<gene>
    <name evidence="1" type="ORF">TNIN_431901</name>
</gene>
<evidence type="ECO:0000313" key="1">
    <source>
        <dbReference type="EMBL" id="GFY51714.1"/>
    </source>
</evidence>
<sequence length="21" mass="2378">ISFILSGTTYVNILKVADYFL</sequence>
<dbReference type="AlphaFoldDB" id="A0A8X6XEE2"/>